<evidence type="ECO:0000256" key="5">
    <source>
        <dbReference type="RuleBase" id="RU365090"/>
    </source>
</evidence>
<dbReference type="GO" id="GO:0046872">
    <property type="term" value="F:metal ion binding"/>
    <property type="evidence" value="ECO:0007669"/>
    <property type="project" value="UniProtKB-UniRule"/>
</dbReference>
<dbReference type="AlphaFoldDB" id="A0A2T4UY99"/>
<dbReference type="SUPFAM" id="SSF53218">
    <property type="entry name" value="Molybdenum cofactor biosynthesis proteins"/>
    <property type="match status" value="1"/>
</dbReference>
<dbReference type="RefSeq" id="WP_107575617.1">
    <property type="nucleotide sequence ID" value="NZ_PZPL01000001.1"/>
</dbReference>
<dbReference type="EMBL" id="PZPL01000001">
    <property type="protein sequence ID" value="PTL74470.1"/>
    <property type="molecule type" value="Genomic_DNA"/>
</dbReference>
<dbReference type="GO" id="GO:0061599">
    <property type="term" value="F:molybdopterin molybdotransferase activity"/>
    <property type="evidence" value="ECO:0007669"/>
    <property type="project" value="UniProtKB-UniRule"/>
</dbReference>
<dbReference type="EC" id="2.10.1.1" evidence="5"/>
<sequence length="375" mass="37618">MSAHRHEATDWDDARRRAAEAVAVGDAVEVPLLAARGAVLAGPVATTRPLPHYDSSAMDGWAVRGAGPWRLAVGVAAPIVTGGVVPAWCDAVVPTEQGVVRDGVLSSAADLPHGRHVRRAGDEASAGTVLVDAGTRLTPAHLALLAVAGVDRVGVRRPSLVDLLLTGDEIDTEGAPVAGRVRDAFTPLLPSFVEAVGGAIGEIDRLGDDDHAIAARLSAGSAPIRVTTGGTGRSRADSVRRALTLAGAVVLVDGVDMRPGHPTMLAVLPGGALVIALPGNPLAALLAALSFLPPALDAAAGATPRAPGTGTLGEPLGRPGTTVLVPVALGVGGWRAAAGIRSHMLTGLAASEAVAVVPPGGARVGDSVRLLPLPW</sequence>
<dbReference type="PANTHER" id="PTHR10192:SF5">
    <property type="entry name" value="GEPHYRIN"/>
    <property type="match status" value="1"/>
</dbReference>
<comment type="cofactor">
    <cofactor evidence="5">
        <name>Mg(2+)</name>
        <dbReference type="ChEBI" id="CHEBI:18420"/>
    </cofactor>
</comment>
<keyword evidence="5" id="KW-0460">Magnesium</keyword>
<protein>
    <recommendedName>
        <fullName evidence="5">Molybdopterin molybdenumtransferase</fullName>
        <ecNumber evidence="5">2.10.1.1</ecNumber>
    </recommendedName>
</protein>
<organism evidence="7 8">
    <name type="scientific">Rathayibacter caricis DSM 15933</name>
    <dbReference type="NCBI Taxonomy" id="1328867"/>
    <lineage>
        <taxon>Bacteria</taxon>
        <taxon>Bacillati</taxon>
        <taxon>Actinomycetota</taxon>
        <taxon>Actinomycetes</taxon>
        <taxon>Micrococcales</taxon>
        <taxon>Microbacteriaceae</taxon>
        <taxon>Rathayibacter</taxon>
    </lineage>
</organism>
<dbReference type="Gene3D" id="2.170.190.11">
    <property type="entry name" value="Molybdopterin biosynthesis moea protein, domain 3"/>
    <property type="match status" value="1"/>
</dbReference>
<dbReference type="InterPro" id="IPR036425">
    <property type="entry name" value="MoaB/Mog-like_dom_sf"/>
</dbReference>
<dbReference type="UniPathway" id="UPA00344"/>
<keyword evidence="5" id="KW-0479">Metal-binding</keyword>
<accession>A0A2T4UY99</accession>
<comment type="caution">
    <text evidence="7">The sequence shown here is derived from an EMBL/GenBank/DDBJ whole genome shotgun (WGS) entry which is preliminary data.</text>
</comment>
<evidence type="ECO:0000256" key="3">
    <source>
        <dbReference type="ARBA" id="ARBA00022505"/>
    </source>
</evidence>
<dbReference type="InterPro" id="IPR005110">
    <property type="entry name" value="MoeA_linker/N"/>
</dbReference>
<dbReference type="CDD" id="cd00887">
    <property type="entry name" value="MoeA"/>
    <property type="match status" value="1"/>
</dbReference>
<comment type="pathway">
    <text evidence="5">Cofactor biosynthesis; molybdopterin biosynthesis.</text>
</comment>
<dbReference type="InterPro" id="IPR001453">
    <property type="entry name" value="MoaB/Mog_dom"/>
</dbReference>
<keyword evidence="3 5" id="KW-0500">Molybdenum</keyword>
<dbReference type="GO" id="GO:0005829">
    <property type="term" value="C:cytosol"/>
    <property type="evidence" value="ECO:0007669"/>
    <property type="project" value="TreeGrafter"/>
</dbReference>
<dbReference type="GO" id="GO:0006777">
    <property type="term" value="P:Mo-molybdopterin cofactor biosynthetic process"/>
    <property type="evidence" value="ECO:0007669"/>
    <property type="project" value="UniProtKB-UniRule"/>
</dbReference>
<evidence type="ECO:0000256" key="1">
    <source>
        <dbReference type="ARBA" id="ARBA00002901"/>
    </source>
</evidence>
<keyword evidence="5 7" id="KW-0808">Transferase</keyword>
<dbReference type="SMART" id="SM00852">
    <property type="entry name" value="MoCF_biosynth"/>
    <property type="match status" value="1"/>
</dbReference>
<keyword evidence="5" id="KW-0501">Molybdenum cofactor biosynthesis</keyword>
<dbReference type="SUPFAM" id="SSF63882">
    <property type="entry name" value="MoeA N-terminal region -like"/>
    <property type="match status" value="1"/>
</dbReference>
<comment type="catalytic activity">
    <reaction evidence="4">
        <text>adenylyl-molybdopterin + molybdate = Mo-molybdopterin + AMP + H(+)</text>
        <dbReference type="Rhea" id="RHEA:35047"/>
        <dbReference type="ChEBI" id="CHEBI:15378"/>
        <dbReference type="ChEBI" id="CHEBI:36264"/>
        <dbReference type="ChEBI" id="CHEBI:62727"/>
        <dbReference type="ChEBI" id="CHEBI:71302"/>
        <dbReference type="ChEBI" id="CHEBI:456215"/>
        <dbReference type="EC" id="2.10.1.1"/>
    </reaction>
</comment>
<proteinExistence type="inferred from homology"/>
<comment type="similarity">
    <text evidence="2 5">Belongs to the MoeA family.</text>
</comment>
<dbReference type="Gene3D" id="3.90.105.10">
    <property type="entry name" value="Molybdopterin biosynthesis moea protein, domain 2"/>
    <property type="match status" value="1"/>
</dbReference>
<feature type="domain" description="MoaB/Mog" evidence="6">
    <location>
        <begin position="162"/>
        <end position="298"/>
    </location>
</feature>
<name>A0A2T4UY99_9MICO</name>
<evidence type="ECO:0000256" key="2">
    <source>
        <dbReference type="ARBA" id="ARBA00010763"/>
    </source>
</evidence>
<reference evidence="7 8" key="1">
    <citation type="submission" date="2018-03" db="EMBL/GenBank/DDBJ databases">
        <title>Bacteriophage NCPPB3778 and a type I-E CRISPR drive the evolution of the US Biological Select Agent, Rathayibacter toxicus.</title>
        <authorList>
            <person name="Davis E.W.II."/>
            <person name="Tabima J.F."/>
            <person name="Weisberg A.J."/>
            <person name="Dantas Lopes L."/>
            <person name="Wiseman M.S."/>
            <person name="Wiseman M.S."/>
            <person name="Pupko T."/>
            <person name="Belcher M.S."/>
            <person name="Sechler A.J."/>
            <person name="Tancos M.A."/>
            <person name="Schroeder B.K."/>
            <person name="Murray T.D."/>
            <person name="Luster D.G."/>
            <person name="Schneider W.L."/>
            <person name="Rogers E."/>
            <person name="Andreote F.D."/>
            <person name="Grunwald N.J."/>
            <person name="Putnam M.L."/>
            <person name="Chang J.H."/>
        </authorList>
    </citation>
    <scope>NUCLEOTIDE SEQUENCE [LARGE SCALE GENOMIC DNA]</scope>
    <source>
        <strain evidence="7 8">DSM 15933</strain>
    </source>
</reference>
<dbReference type="InterPro" id="IPR038987">
    <property type="entry name" value="MoeA-like"/>
</dbReference>
<dbReference type="PANTHER" id="PTHR10192">
    <property type="entry name" value="MOLYBDOPTERIN BIOSYNTHESIS PROTEIN"/>
    <property type="match status" value="1"/>
</dbReference>
<dbReference type="Pfam" id="PF03453">
    <property type="entry name" value="MoeA_N"/>
    <property type="match status" value="1"/>
</dbReference>
<dbReference type="Pfam" id="PF00994">
    <property type="entry name" value="MoCF_biosynth"/>
    <property type="match status" value="1"/>
</dbReference>
<comment type="function">
    <text evidence="1 5">Catalyzes the insertion of molybdate into adenylated molybdopterin with the concomitant release of AMP.</text>
</comment>
<evidence type="ECO:0000256" key="4">
    <source>
        <dbReference type="ARBA" id="ARBA00047317"/>
    </source>
</evidence>
<evidence type="ECO:0000313" key="8">
    <source>
        <dbReference type="Proteomes" id="UP000241085"/>
    </source>
</evidence>
<dbReference type="Gene3D" id="3.40.980.10">
    <property type="entry name" value="MoaB/Mog-like domain"/>
    <property type="match status" value="1"/>
</dbReference>
<evidence type="ECO:0000313" key="7">
    <source>
        <dbReference type="EMBL" id="PTL74470.1"/>
    </source>
</evidence>
<dbReference type="Proteomes" id="UP000241085">
    <property type="component" value="Unassembled WGS sequence"/>
</dbReference>
<evidence type="ECO:0000259" key="6">
    <source>
        <dbReference type="SMART" id="SM00852"/>
    </source>
</evidence>
<dbReference type="InterPro" id="IPR036135">
    <property type="entry name" value="MoeA_linker/N_sf"/>
</dbReference>
<gene>
    <name evidence="7" type="ORF">C1I63_17675</name>
</gene>
<keyword evidence="8" id="KW-1185">Reference proteome</keyword>